<dbReference type="KEGG" id="ngv:CDO52_00030"/>
<sequence length="60" mass="6846">MRDLLDARITADPGSADVRLLMREVGYDLYQEPTGHIYRENHDGQDDPDGAYVVIETREP</sequence>
<protein>
    <submittedName>
        <fullName evidence="2">Uncharacterized protein</fullName>
    </submittedName>
</protein>
<proteinExistence type="predicted"/>
<keyword evidence="3" id="KW-1185">Reference proteome</keyword>
<gene>
    <name evidence="1" type="ORF">CDO52_00030</name>
    <name evidence="2" type="ORF">CDO52_00260</name>
</gene>
<evidence type="ECO:0000313" key="1">
    <source>
        <dbReference type="EMBL" id="ASU81382.1"/>
    </source>
</evidence>
<accession>A0A223RZW0</accession>
<name>A0A223RZW0_9ACTN</name>
<reference evidence="2 3" key="1">
    <citation type="submission" date="2017-08" db="EMBL/GenBank/DDBJ databases">
        <title>The complete genome sequence of Nocardiopsis gilva YIM 90087.</title>
        <authorList>
            <person name="Yin M."/>
            <person name="Tang S."/>
        </authorList>
    </citation>
    <scope>NUCLEOTIDE SEQUENCE [LARGE SCALE GENOMIC DNA]</scope>
    <source>
        <strain evidence="2 3">YIM 90087</strain>
    </source>
</reference>
<dbReference type="EMBL" id="CP022753">
    <property type="protein sequence ID" value="ASU81420.1"/>
    <property type="molecule type" value="Genomic_DNA"/>
</dbReference>
<organism evidence="2 3">
    <name type="scientific">Nocardiopsis gilva YIM 90087</name>
    <dbReference type="NCBI Taxonomy" id="1235441"/>
    <lineage>
        <taxon>Bacteria</taxon>
        <taxon>Bacillati</taxon>
        <taxon>Actinomycetota</taxon>
        <taxon>Actinomycetes</taxon>
        <taxon>Streptosporangiales</taxon>
        <taxon>Nocardiopsidaceae</taxon>
        <taxon>Nocardiopsis</taxon>
    </lineage>
</organism>
<evidence type="ECO:0000313" key="2">
    <source>
        <dbReference type="EMBL" id="ASU81420.1"/>
    </source>
</evidence>
<dbReference type="Proteomes" id="UP000215005">
    <property type="component" value="Chromosome"/>
</dbReference>
<dbReference type="AlphaFoldDB" id="A0A223RZW0"/>
<dbReference type="EMBL" id="CP022753">
    <property type="protein sequence ID" value="ASU81382.1"/>
    <property type="molecule type" value="Genomic_DNA"/>
</dbReference>
<evidence type="ECO:0000313" key="3">
    <source>
        <dbReference type="Proteomes" id="UP000215005"/>
    </source>
</evidence>
<dbReference type="KEGG" id="ngv:CDO52_00260"/>